<keyword evidence="3" id="KW-1185">Reference proteome</keyword>
<name>A0A556QQV2_9BACT</name>
<feature type="transmembrane region" description="Helical" evidence="1">
    <location>
        <begin position="162"/>
        <end position="186"/>
    </location>
</feature>
<dbReference type="RefSeq" id="WP_144229360.1">
    <property type="nucleotide sequence ID" value="NZ_CBCRVV010000005.1"/>
</dbReference>
<keyword evidence="1" id="KW-0812">Transmembrane</keyword>
<reference evidence="2 3" key="1">
    <citation type="submission" date="2019-07" db="EMBL/GenBank/DDBJ databases">
        <title>Description of 53C-WASEF.</title>
        <authorList>
            <person name="Pitt A."/>
            <person name="Hahn M.W."/>
        </authorList>
    </citation>
    <scope>NUCLEOTIDE SEQUENCE [LARGE SCALE GENOMIC DNA]</scope>
    <source>
        <strain evidence="2 3">53C-WASEF</strain>
    </source>
</reference>
<feature type="transmembrane region" description="Helical" evidence="1">
    <location>
        <begin position="192"/>
        <end position="212"/>
    </location>
</feature>
<feature type="transmembrane region" description="Helical" evidence="1">
    <location>
        <begin position="84"/>
        <end position="106"/>
    </location>
</feature>
<dbReference type="AlphaFoldDB" id="A0A556QQV2"/>
<accession>A0A556QQV2</accession>
<keyword evidence="1" id="KW-1133">Transmembrane helix</keyword>
<feature type="transmembrane region" description="Helical" evidence="1">
    <location>
        <begin position="16"/>
        <end position="33"/>
    </location>
</feature>
<keyword evidence="1" id="KW-0472">Membrane</keyword>
<sequence>MSNHSQPVPGSPSRRLIAGIVLALVVAAVVWIFRAELKSVAGGGIETIRAAGPVPYFVAMALLPLPLAWFTVPAGELFAGQLTVPGVIAACMVAVLVQLSLSYVVARYALRPMVERLLHGRGYKVPQVTPANAVSVVMLVRVLPGPPMILGSCLLALARTPFAIYLLLSALVALPWVCAGVIFGQGLLSGRFAPAAAGAGLLIVLVIAVRLFRRRWKSRGEATLISRD</sequence>
<comment type="caution">
    <text evidence="2">The sequence shown here is derived from an EMBL/GenBank/DDBJ whole genome shotgun (WGS) entry which is preliminary data.</text>
</comment>
<dbReference type="OrthoDB" id="195778at2"/>
<evidence type="ECO:0000313" key="3">
    <source>
        <dbReference type="Proteomes" id="UP000315648"/>
    </source>
</evidence>
<dbReference type="EMBL" id="VMBG01000001">
    <property type="protein sequence ID" value="TSJ79017.1"/>
    <property type="molecule type" value="Genomic_DNA"/>
</dbReference>
<dbReference type="Proteomes" id="UP000315648">
    <property type="component" value="Unassembled WGS sequence"/>
</dbReference>
<evidence type="ECO:0000256" key="1">
    <source>
        <dbReference type="SAM" id="Phobius"/>
    </source>
</evidence>
<organism evidence="2 3">
    <name type="scientific">Rariglobus hedericola</name>
    <dbReference type="NCBI Taxonomy" id="2597822"/>
    <lineage>
        <taxon>Bacteria</taxon>
        <taxon>Pseudomonadati</taxon>
        <taxon>Verrucomicrobiota</taxon>
        <taxon>Opitutia</taxon>
        <taxon>Opitutales</taxon>
        <taxon>Opitutaceae</taxon>
        <taxon>Rariglobus</taxon>
    </lineage>
</organism>
<protein>
    <submittedName>
        <fullName evidence="2">VTT domain-containing protein</fullName>
    </submittedName>
</protein>
<gene>
    <name evidence="2" type="ORF">FPL22_06875</name>
</gene>
<feature type="transmembrane region" description="Helical" evidence="1">
    <location>
        <begin position="54"/>
        <end position="72"/>
    </location>
</feature>
<proteinExistence type="predicted"/>
<evidence type="ECO:0000313" key="2">
    <source>
        <dbReference type="EMBL" id="TSJ79017.1"/>
    </source>
</evidence>